<dbReference type="AlphaFoldDB" id="A0A4Z1KCN1"/>
<evidence type="ECO:0000256" key="1">
    <source>
        <dbReference type="SAM" id="MobiDB-lite"/>
    </source>
</evidence>
<feature type="region of interest" description="Disordered" evidence="1">
    <location>
        <begin position="709"/>
        <end position="802"/>
    </location>
</feature>
<name>A0A4Z1KCN1_9HELO</name>
<dbReference type="STRING" id="87229.A0A4Z1KCN1"/>
<evidence type="ECO:0000313" key="2">
    <source>
        <dbReference type="EMBL" id="TGO83931.1"/>
    </source>
</evidence>
<evidence type="ECO:0000313" key="3">
    <source>
        <dbReference type="Proteomes" id="UP000297280"/>
    </source>
</evidence>
<protein>
    <submittedName>
        <fullName evidence="2">Uncharacterized protein</fullName>
    </submittedName>
</protein>
<dbReference type="Proteomes" id="UP000297280">
    <property type="component" value="Unassembled WGS sequence"/>
</dbReference>
<organism evidence="2 3">
    <name type="scientific">Botrytis porri</name>
    <dbReference type="NCBI Taxonomy" id="87229"/>
    <lineage>
        <taxon>Eukaryota</taxon>
        <taxon>Fungi</taxon>
        <taxon>Dikarya</taxon>
        <taxon>Ascomycota</taxon>
        <taxon>Pezizomycotina</taxon>
        <taxon>Leotiomycetes</taxon>
        <taxon>Helotiales</taxon>
        <taxon>Sclerotiniaceae</taxon>
        <taxon>Botrytis</taxon>
    </lineage>
</organism>
<proteinExistence type="predicted"/>
<feature type="region of interest" description="Disordered" evidence="1">
    <location>
        <begin position="234"/>
        <end position="267"/>
    </location>
</feature>
<keyword evidence="3" id="KW-1185">Reference proteome</keyword>
<dbReference type="EMBL" id="PQXO01000571">
    <property type="protein sequence ID" value="TGO83931.1"/>
    <property type="molecule type" value="Genomic_DNA"/>
</dbReference>
<accession>A0A4Z1KCN1</accession>
<feature type="compositionally biased region" description="Polar residues" evidence="1">
    <location>
        <begin position="733"/>
        <end position="771"/>
    </location>
</feature>
<gene>
    <name evidence="2" type="ORF">BPOR_0572g00010</name>
</gene>
<comment type="caution">
    <text evidence="2">The sequence shown here is derived from an EMBL/GenBank/DDBJ whole genome shotgun (WGS) entry which is preliminary data.</text>
</comment>
<sequence length="802" mass="86756">MANSPYLMCEPMYLGEERFQRWPSPANHAGPQFLTFCFAILKYRDNQPPFTIDFPSDLYRDLKKSQRIRDKMPDVNLADTSEDNFMDDIPWPDYHHIEIPPISEDQLESIGYHIDLLEPELLGPIKGPTMSDEDFIFQKLNLKQKRTKEEPFEDIPYILFEHKFFEARVQSFESAIRAGEGPQIPVWAHQTFEIFEEEEMAVSDRQQIEKGLRSYDATYRANYLNPDLVPEKKLGSSKKSGAMTNWYRKGPIGSGRKPPPKPRQDVAESISQDHIWLLQQDNIARAKDNEDIEMSGMSVSGGGSIVGVEAIGGMNATINAPDPSELNSGFDQMSTTQGAPGPWGYKSSSVGAYNAPTAEYNYHASTASNGAGPSGYNSGATSRIVPVNTSTNIPVNTSTTIANNTPDSLMYNSGIVSSTAPISTPMASINSTPNPPVYNFGSGAKNVANTASGPSGCNSGIIGSNIPSSTKVPSGYTSGPSINTTINTSAIPSGQKTLSAPTPSDTISTRGIAGTTTLRDSSHPIPDYNQGYAKSLVEPVRHNYANSYPTHATSNPPNINPRNTIEVQYQGITHQPNLSTAAASVSAFAPALASASEEILQTPSTSQEPDMESLLAINKRMAARDEKDEDWQPSQKPKPKATRRTAISKAATANPTTPKVTVRKTATPRTRKPKGVDANVANPMAITSTAINPTVETPNLIKPATVVKTRNSRAVTPRTVGPRSAAIKATGPRTATTRNSTPKTANTRSATPRANSKSNAPKPSESTSTPSLKPPVTRKSSLKKSISRDSADGTWEPEDEDL</sequence>
<feature type="region of interest" description="Disordered" evidence="1">
    <location>
        <begin position="622"/>
        <end position="677"/>
    </location>
</feature>
<feature type="region of interest" description="Disordered" evidence="1">
    <location>
        <begin position="488"/>
        <end position="508"/>
    </location>
</feature>
<reference evidence="2 3" key="1">
    <citation type="submission" date="2017-12" db="EMBL/GenBank/DDBJ databases">
        <title>Comparative genomics of Botrytis spp.</title>
        <authorList>
            <person name="Valero-Jimenez C.A."/>
            <person name="Tapia P."/>
            <person name="Veloso J."/>
            <person name="Silva-Moreno E."/>
            <person name="Staats M."/>
            <person name="Valdes J.H."/>
            <person name="Van Kan J.A.L."/>
        </authorList>
    </citation>
    <scope>NUCLEOTIDE SEQUENCE [LARGE SCALE GENOMIC DNA]</scope>
    <source>
        <strain evidence="2 3">MUCL3349</strain>
    </source>
</reference>